<proteinExistence type="inferred from homology"/>
<dbReference type="Gene3D" id="3.90.180.10">
    <property type="entry name" value="Medium-chain alcohol dehydrogenases, catalytic domain"/>
    <property type="match status" value="1"/>
</dbReference>
<name>A0AAN7TDB0_9PEZI</name>
<dbReference type="SUPFAM" id="SSF50129">
    <property type="entry name" value="GroES-like"/>
    <property type="match status" value="1"/>
</dbReference>
<evidence type="ECO:0000256" key="3">
    <source>
        <dbReference type="ARBA" id="ARBA00023002"/>
    </source>
</evidence>
<dbReference type="AlphaFoldDB" id="A0AAN7TDB0"/>
<evidence type="ECO:0000313" key="6">
    <source>
        <dbReference type="Proteomes" id="UP001310890"/>
    </source>
</evidence>
<reference evidence="5" key="1">
    <citation type="submission" date="2023-08" db="EMBL/GenBank/DDBJ databases">
        <title>Black Yeasts Isolated from many extreme environments.</title>
        <authorList>
            <person name="Coleine C."/>
            <person name="Stajich J.E."/>
            <person name="Selbmann L."/>
        </authorList>
    </citation>
    <scope>NUCLEOTIDE SEQUENCE</scope>
    <source>
        <strain evidence="5">CCFEE 5401</strain>
    </source>
</reference>
<dbReference type="GO" id="GO:0016651">
    <property type="term" value="F:oxidoreductase activity, acting on NAD(P)H"/>
    <property type="evidence" value="ECO:0007669"/>
    <property type="project" value="InterPro"/>
</dbReference>
<dbReference type="EMBL" id="JAVRRL010000047">
    <property type="protein sequence ID" value="KAK5110623.1"/>
    <property type="molecule type" value="Genomic_DNA"/>
</dbReference>
<comment type="subunit">
    <text evidence="2">Monomer.</text>
</comment>
<dbReference type="InterPro" id="IPR036291">
    <property type="entry name" value="NAD(P)-bd_dom_sf"/>
</dbReference>
<sequence>MREQNYGVIRAGAGHAVLKATPFPKLRDNYTLVRTVAVALNPTDWTTLEAKGDVGTLVGCDYAGIVVEVGEAVVKSFKQGDRVAGFGHGANDANPETGAFARFIAVQGDLQMHIPDHVSFESAATAAVGVCTTGYALYKVLGLPWPIPTPSTTNEPFLIYGGSTSTGSIAIQIAKLSRYKVFTTCSPQHFDVVKGRGADMVYDYVSVMPTTQIPNTDDVQHEPNIGTQIRKDTGNALNKVLDTVSVESTAAICALAFGDKGGLYCNLLGAECIRSDVKSEFFLGYSMSGEEYIFEGDTYPAQSEDRKFGLRWMEVAEKLWAEGKWKCHPELVNGGGLLGAIEGMRAMKNGSRPSGVKWVYRVDETEWPL</sequence>
<dbReference type="InterPro" id="IPR011032">
    <property type="entry name" value="GroES-like_sf"/>
</dbReference>
<organism evidence="5 6">
    <name type="scientific">Meristemomyces frigidus</name>
    <dbReference type="NCBI Taxonomy" id="1508187"/>
    <lineage>
        <taxon>Eukaryota</taxon>
        <taxon>Fungi</taxon>
        <taxon>Dikarya</taxon>
        <taxon>Ascomycota</taxon>
        <taxon>Pezizomycotina</taxon>
        <taxon>Dothideomycetes</taxon>
        <taxon>Dothideomycetidae</taxon>
        <taxon>Mycosphaerellales</taxon>
        <taxon>Teratosphaeriaceae</taxon>
        <taxon>Meristemomyces</taxon>
    </lineage>
</organism>
<dbReference type="Pfam" id="PF08240">
    <property type="entry name" value="ADH_N"/>
    <property type="match status" value="1"/>
</dbReference>
<keyword evidence="3" id="KW-0560">Oxidoreductase</keyword>
<protein>
    <recommendedName>
        <fullName evidence="4">Enoyl reductase (ER) domain-containing protein</fullName>
    </recommendedName>
</protein>
<evidence type="ECO:0000256" key="1">
    <source>
        <dbReference type="ARBA" id="ARBA00008072"/>
    </source>
</evidence>
<gene>
    <name evidence="5" type="ORF">LTR62_005662</name>
</gene>
<dbReference type="PANTHER" id="PTHR45348:SF2">
    <property type="entry name" value="ZINC-TYPE ALCOHOL DEHYDROGENASE-LIKE PROTEIN C2E1P3.01"/>
    <property type="match status" value="1"/>
</dbReference>
<comment type="caution">
    <text evidence="5">The sequence shown here is derived from an EMBL/GenBank/DDBJ whole genome shotgun (WGS) entry which is preliminary data.</text>
</comment>
<dbReference type="Gene3D" id="3.40.50.720">
    <property type="entry name" value="NAD(P)-binding Rossmann-like Domain"/>
    <property type="match status" value="1"/>
</dbReference>
<dbReference type="InterPro" id="IPR047122">
    <property type="entry name" value="Trans-enoyl_RdTase-like"/>
</dbReference>
<dbReference type="SMART" id="SM00829">
    <property type="entry name" value="PKS_ER"/>
    <property type="match status" value="1"/>
</dbReference>
<evidence type="ECO:0000259" key="4">
    <source>
        <dbReference type="SMART" id="SM00829"/>
    </source>
</evidence>
<dbReference type="CDD" id="cd08249">
    <property type="entry name" value="enoyl_reductase_like"/>
    <property type="match status" value="1"/>
</dbReference>
<accession>A0AAN7TDB0</accession>
<comment type="similarity">
    <text evidence="1">Belongs to the zinc-containing alcohol dehydrogenase family.</text>
</comment>
<evidence type="ECO:0000313" key="5">
    <source>
        <dbReference type="EMBL" id="KAK5110623.1"/>
    </source>
</evidence>
<dbReference type="Proteomes" id="UP001310890">
    <property type="component" value="Unassembled WGS sequence"/>
</dbReference>
<feature type="domain" description="Enoyl reductase (ER)" evidence="4">
    <location>
        <begin position="12"/>
        <end position="352"/>
    </location>
</feature>
<dbReference type="InterPro" id="IPR020843">
    <property type="entry name" value="ER"/>
</dbReference>
<dbReference type="SUPFAM" id="SSF51735">
    <property type="entry name" value="NAD(P)-binding Rossmann-fold domains"/>
    <property type="match status" value="1"/>
</dbReference>
<evidence type="ECO:0000256" key="2">
    <source>
        <dbReference type="ARBA" id="ARBA00011245"/>
    </source>
</evidence>
<dbReference type="PANTHER" id="PTHR45348">
    <property type="entry name" value="HYPOTHETICAL OXIDOREDUCTASE (EUROFUNG)"/>
    <property type="match status" value="1"/>
</dbReference>
<dbReference type="InterPro" id="IPR013154">
    <property type="entry name" value="ADH-like_N"/>
</dbReference>